<dbReference type="GO" id="GO:0005886">
    <property type="term" value="C:plasma membrane"/>
    <property type="evidence" value="ECO:0007669"/>
    <property type="project" value="UniProtKB-SubCell"/>
</dbReference>
<evidence type="ECO:0000256" key="11">
    <source>
        <dbReference type="RuleBase" id="RU004335"/>
    </source>
</evidence>
<dbReference type="FunFam" id="1.20.58.1040:FF:000003">
    <property type="entry name" value="glucan endo-1,3-beta-glucosidase 7"/>
    <property type="match status" value="1"/>
</dbReference>
<dbReference type="EMBL" id="JBDFQZ010000001">
    <property type="protein sequence ID" value="KAK9755222.1"/>
    <property type="molecule type" value="Genomic_DNA"/>
</dbReference>
<dbReference type="InterPro" id="IPR000490">
    <property type="entry name" value="Glyco_hydro_17"/>
</dbReference>
<protein>
    <recommendedName>
        <fullName evidence="4">glucan endo-1,3-beta-D-glucosidase</fullName>
        <ecNumber evidence="4">3.2.1.39</ecNumber>
    </recommendedName>
</protein>
<dbReference type="GO" id="GO:0006952">
    <property type="term" value="P:defense response"/>
    <property type="evidence" value="ECO:0007669"/>
    <property type="project" value="UniProtKB-KW"/>
</dbReference>
<reference evidence="15" key="1">
    <citation type="submission" date="2024-03" db="EMBL/GenBank/DDBJ databases">
        <title>WGS assembly of Saponaria officinalis var. Norfolk2.</title>
        <authorList>
            <person name="Jenkins J."/>
            <person name="Shu S."/>
            <person name="Grimwood J."/>
            <person name="Barry K."/>
            <person name="Goodstein D."/>
            <person name="Schmutz J."/>
            <person name="Leebens-Mack J."/>
            <person name="Osbourn A."/>
        </authorList>
    </citation>
    <scope>NUCLEOTIDE SEQUENCE [LARGE SCALE GENOMIC DNA]</scope>
    <source>
        <strain evidence="15">JIC</strain>
    </source>
</reference>
<dbReference type="InterPro" id="IPR012946">
    <property type="entry name" value="X8"/>
</dbReference>
<evidence type="ECO:0000256" key="1">
    <source>
        <dbReference type="ARBA" id="ARBA00000382"/>
    </source>
</evidence>
<feature type="compositionally biased region" description="Low complexity" evidence="12">
    <location>
        <begin position="343"/>
        <end position="361"/>
    </location>
</feature>
<dbReference type="SMART" id="SM00768">
    <property type="entry name" value="X8"/>
    <property type="match status" value="1"/>
</dbReference>
<dbReference type="InterPro" id="IPR044965">
    <property type="entry name" value="Glyco_hydro_17_plant"/>
</dbReference>
<dbReference type="InterPro" id="IPR017853">
    <property type="entry name" value="GH"/>
</dbReference>
<dbReference type="Gene3D" id="3.20.20.80">
    <property type="entry name" value="Glycosidases"/>
    <property type="match status" value="1"/>
</dbReference>
<evidence type="ECO:0000256" key="9">
    <source>
        <dbReference type="ARBA" id="ARBA00023157"/>
    </source>
</evidence>
<comment type="subcellular location">
    <subcellularLocation>
        <location evidence="2">Cell membrane</location>
        <topology evidence="2">Lipid-anchor</topology>
        <topology evidence="2">GPI-anchor</topology>
    </subcellularLocation>
</comment>
<evidence type="ECO:0000256" key="4">
    <source>
        <dbReference type="ARBA" id="ARBA00012780"/>
    </source>
</evidence>
<dbReference type="SUPFAM" id="SSF51445">
    <property type="entry name" value="(Trans)glycosidases"/>
    <property type="match status" value="1"/>
</dbReference>
<dbReference type="GO" id="GO:0098552">
    <property type="term" value="C:side of membrane"/>
    <property type="evidence" value="ECO:0007669"/>
    <property type="project" value="UniProtKB-KW"/>
</dbReference>
<comment type="caution">
    <text evidence="15">The sequence shown here is derived from an EMBL/GenBank/DDBJ whole genome shotgun (WGS) entry which is preliminary data.</text>
</comment>
<feature type="domain" description="X8" evidence="14">
    <location>
        <begin position="366"/>
        <end position="450"/>
    </location>
</feature>
<evidence type="ECO:0000256" key="7">
    <source>
        <dbReference type="ARBA" id="ARBA00022801"/>
    </source>
</evidence>
<dbReference type="Gene3D" id="1.20.58.1040">
    <property type="match status" value="1"/>
</dbReference>
<evidence type="ECO:0000259" key="14">
    <source>
        <dbReference type="SMART" id="SM00768"/>
    </source>
</evidence>
<feature type="signal peptide" evidence="13">
    <location>
        <begin position="1"/>
        <end position="19"/>
    </location>
</feature>
<keyword evidence="10" id="KW-0326">Glycosidase</keyword>
<dbReference type="GO" id="GO:0042973">
    <property type="term" value="F:glucan endo-1,3-beta-D-glucosidase activity"/>
    <property type="evidence" value="ECO:0007669"/>
    <property type="project" value="UniProtKB-EC"/>
</dbReference>
<evidence type="ECO:0000256" key="8">
    <source>
        <dbReference type="ARBA" id="ARBA00022821"/>
    </source>
</evidence>
<keyword evidence="9" id="KW-1015">Disulfide bond</keyword>
<name>A0AAW1NBK5_SAPOF</name>
<evidence type="ECO:0000256" key="5">
    <source>
        <dbReference type="ARBA" id="ARBA00022622"/>
    </source>
</evidence>
<dbReference type="EC" id="3.2.1.39" evidence="4"/>
<evidence type="ECO:0000256" key="2">
    <source>
        <dbReference type="ARBA" id="ARBA00004609"/>
    </source>
</evidence>
<evidence type="ECO:0000256" key="6">
    <source>
        <dbReference type="ARBA" id="ARBA00022729"/>
    </source>
</evidence>
<organism evidence="15 16">
    <name type="scientific">Saponaria officinalis</name>
    <name type="common">Common soapwort</name>
    <name type="synonym">Lychnis saponaria</name>
    <dbReference type="NCBI Taxonomy" id="3572"/>
    <lineage>
        <taxon>Eukaryota</taxon>
        <taxon>Viridiplantae</taxon>
        <taxon>Streptophyta</taxon>
        <taxon>Embryophyta</taxon>
        <taxon>Tracheophyta</taxon>
        <taxon>Spermatophyta</taxon>
        <taxon>Magnoliopsida</taxon>
        <taxon>eudicotyledons</taxon>
        <taxon>Gunneridae</taxon>
        <taxon>Pentapetalae</taxon>
        <taxon>Caryophyllales</taxon>
        <taxon>Caryophyllaceae</taxon>
        <taxon>Caryophylleae</taxon>
        <taxon>Saponaria</taxon>
    </lineage>
</organism>
<dbReference type="Pfam" id="PF07983">
    <property type="entry name" value="X8"/>
    <property type="match status" value="1"/>
</dbReference>
<dbReference type="PANTHER" id="PTHR32227">
    <property type="entry name" value="GLUCAN ENDO-1,3-BETA-GLUCOSIDASE BG1-RELATED-RELATED"/>
    <property type="match status" value="1"/>
</dbReference>
<dbReference type="Proteomes" id="UP001443914">
    <property type="component" value="Unassembled WGS sequence"/>
</dbReference>
<keyword evidence="5" id="KW-0336">GPI-anchor</keyword>
<accession>A0AAW1NBK5</accession>
<keyword evidence="8" id="KW-0611">Plant defense</keyword>
<keyword evidence="5" id="KW-0325">Glycoprotein</keyword>
<keyword evidence="6 13" id="KW-0732">Signal</keyword>
<evidence type="ECO:0000256" key="13">
    <source>
        <dbReference type="SAM" id="SignalP"/>
    </source>
</evidence>
<keyword evidence="7" id="KW-0378">Hydrolase</keyword>
<evidence type="ECO:0000256" key="10">
    <source>
        <dbReference type="ARBA" id="ARBA00023295"/>
    </source>
</evidence>
<keyword evidence="5" id="KW-0449">Lipoprotein</keyword>
<gene>
    <name evidence="15" type="ORF">RND81_01G010900</name>
</gene>
<evidence type="ECO:0000313" key="16">
    <source>
        <dbReference type="Proteomes" id="UP001443914"/>
    </source>
</evidence>
<dbReference type="FunFam" id="3.20.20.80:FF:000002">
    <property type="entry name" value="Glucan endo-1,3-beta-glucosidase 3"/>
    <property type="match status" value="1"/>
</dbReference>
<comment type="catalytic activity">
    <reaction evidence="1">
        <text>Hydrolysis of (1-&gt;3)-beta-D-glucosidic linkages in (1-&gt;3)-beta-D-glucans.</text>
        <dbReference type="EC" id="3.2.1.39"/>
    </reaction>
</comment>
<keyword evidence="5" id="KW-0472">Membrane</keyword>
<proteinExistence type="inferred from homology"/>
<evidence type="ECO:0000256" key="3">
    <source>
        <dbReference type="ARBA" id="ARBA00008773"/>
    </source>
</evidence>
<comment type="similarity">
    <text evidence="3 11">Belongs to the glycosyl hydrolase 17 family.</text>
</comment>
<dbReference type="AlphaFoldDB" id="A0AAW1NBK5"/>
<dbReference type="GO" id="GO:0005975">
    <property type="term" value="P:carbohydrate metabolic process"/>
    <property type="evidence" value="ECO:0007669"/>
    <property type="project" value="InterPro"/>
</dbReference>
<keyword evidence="16" id="KW-1185">Reference proteome</keyword>
<dbReference type="Pfam" id="PF00332">
    <property type="entry name" value="Glyco_hydro_17"/>
    <property type="match status" value="1"/>
</dbReference>
<feature type="region of interest" description="Disordered" evidence="12">
    <location>
        <begin position="340"/>
        <end position="364"/>
    </location>
</feature>
<evidence type="ECO:0000313" key="15">
    <source>
        <dbReference type="EMBL" id="KAK9755222.1"/>
    </source>
</evidence>
<evidence type="ECO:0000256" key="12">
    <source>
        <dbReference type="SAM" id="MobiDB-lite"/>
    </source>
</evidence>
<sequence>MSLYILFLLLTTTAATASAAFIGANYGRVADNLPPATTISHFLTTQTTLTSLKIFDYDPQILQSFTDSNVSFTVTIPNSEVASFSSPEAADSYVVRCIRPYHPRTFIRYIAVGNEVHLTGDHALMNATILTMNSLYHALQSYNSTKNIQITTPHSLAILPPLLSPSSGRFQPGYESSFFGPILQFHRETKSPFMVNPYPYFGFDPSNLDFALGNKNDGVLDRGTKLRYYNMFDYLLDGVYSAMKRLGFEDVDINVGETGWPSAGDKNEVFATVENAVAYNKNLVKRFEKGRGTPLMRNRRFETYIFALFNEDLKPSTSERNYGLFRPDFSPVYDVGILKTGQASGPTSSTTPVPVAPSPSGETGQKWCVAKPDATDDKLQGNLDYVCSKGIDCKPIQDGGPCFQPNTVKGHASYAMNTYYHLNGQHEYDCYFDGTGVVTSTNPSYEACEYVA</sequence>
<feature type="chain" id="PRO_5043530927" description="glucan endo-1,3-beta-D-glucosidase" evidence="13">
    <location>
        <begin position="20"/>
        <end position="452"/>
    </location>
</feature>